<dbReference type="Proteomes" id="UP000037953">
    <property type="component" value="Unassembled WGS sequence"/>
</dbReference>
<dbReference type="EMBL" id="LJOD01000017">
    <property type="protein sequence ID" value="KPE49557.1"/>
    <property type="molecule type" value="Genomic_DNA"/>
</dbReference>
<gene>
    <name evidence="2" type="ORF">AOB46_19635</name>
</gene>
<proteinExistence type="predicted"/>
<accession>A0A0N0ZTW6</accession>
<evidence type="ECO:0008006" key="4">
    <source>
        <dbReference type="Google" id="ProtNLM"/>
    </source>
</evidence>
<sequence length="407" mass="46650">MKNILISALLFTCILTYSQVTVPYRVGSKFGISDASGKMIIPAEYDKIDVSTLHPGEFTASKGNDADRFTSTYIYGNKIVLKDSRYNFFNENYSFVNAVKIDNLHGFYSSQGVGYSSTDVYTLNGKKVFDRSFRDVYYVEDDKKPVLKDEILILLNELNNKYSLVLLDKKTLKVSKTFFENAEKNTTDYKLFPKSFSITYTTPPLSKKKLTINFENGKVKDFYEETLREERPSSGYGSYSSSSGSGSYYNEAMKPYSSGETKPQPPVPEMKKISASKKYTEPFSQKKTETEKAELSSNTVIKTVNGKTGFFDTLKNDWIIPAEYDEITMMSTFCTFCSMYIVKKGKYYQILEFSGNEKKLYEGKFEMLPLLEKKNYGKEGFHLIELYDQNGNFFCYADQNGVKFYKQ</sequence>
<name>A0A0N0ZTW6_CHRID</name>
<reference evidence="2 3" key="1">
    <citation type="journal article" date="2015" name="Genom Data">
        <title>Draft genome sequence of a multidrug-resistant Chryseobacterium indologenes isolate from Malaysia.</title>
        <authorList>
            <person name="Yu C.Y."/>
            <person name="Ang G.Y."/>
            <person name="Cheng H.J."/>
            <person name="Cheong Y.M."/>
            <person name="Yin W.F."/>
            <person name="Chan K.G."/>
        </authorList>
    </citation>
    <scope>NUCLEOTIDE SEQUENCE [LARGE SCALE GENOMIC DNA]</scope>
    <source>
        <strain evidence="2 3">CI_885</strain>
    </source>
</reference>
<protein>
    <recommendedName>
        <fullName evidence="4">WG repeat-containing protein</fullName>
    </recommendedName>
</protein>
<evidence type="ECO:0000313" key="3">
    <source>
        <dbReference type="Proteomes" id="UP000037953"/>
    </source>
</evidence>
<comment type="caution">
    <text evidence="2">The sequence shown here is derived from an EMBL/GenBank/DDBJ whole genome shotgun (WGS) entry which is preliminary data.</text>
</comment>
<reference evidence="3" key="2">
    <citation type="submission" date="2015-09" db="EMBL/GenBank/DDBJ databases">
        <title>Draft genome sequence of a multidrug-resistant Chryseobacterium indologenes isolate from Malaysia.</title>
        <authorList>
            <person name="Yu C.Y."/>
            <person name="Ang G.Y."/>
            <person name="Chan K.-G."/>
        </authorList>
    </citation>
    <scope>NUCLEOTIDE SEQUENCE [LARGE SCALE GENOMIC DNA]</scope>
    <source>
        <strain evidence="3">CI_885</strain>
    </source>
</reference>
<dbReference type="PATRIC" id="fig|253.9.peg.1898"/>
<dbReference type="RefSeq" id="WP_062702559.1">
    <property type="nucleotide sequence ID" value="NZ_LJOD01000017.1"/>
</dbReference>
<feature type="region of interest" description="Disordered" evidence="1">
    <location>
        <begin position="254"/>
        <end position="291"/>
    </location>
</feature>
<dbReference type="InterPro" id="IPR032774">
    <property type="entry name" value="WG_beta_rep"/>
</dbReference>
<evidence type="ECO:0000313" key="2">
    <source>
        <dbReference type="EMBL" id="KPE49557.1"/>
    </source>
</evidence>
<evidence type="ECO:0000256" key="1">
    <source>
        <dbReference type="SAM" id="MobiDB-lite"/>
    </source>
</evidence>
<dbReference type="OrthoDB" id="2485468at2"/>
<dbReference type="Pfam" id="PF14903">
    <property type="entry name" value="WG_beta_rep"/>
    <property type="match status" value="2"/>
</dbReference>
<feature type="compositionally biased region" description="Basic and acidic residues" evidence="1">
    <location>
        <begin position="278"/>
        <end position="291"/>
    </location>
</feature>
<organism evidence="2 3">
    <name type="scientific">Chryseobacterium indologenes</name>
    <name type="common">Flavobacterium indologenes</name>
    <dbReference type="NCBI Taxonomy" id="253"/>
    <lineage>
        <taxon>Bacteria</taxon>
        <taxon>Pseudomonadati</taxon>
        <taxon>Bacteroidota</taxon>
        <taxon>Flavobacteriia</taxon>
        <taxon>Flavobacteriales</taxon>
        <taxon>Weeksellaceae</taxon>
        <taxon>Chryseobacterium group</taxon>
        <taxon>Chryseobacterium</taxon>
    </lineage>
</organism>
<dbReference type="AlphaFoldDB" id="A0A0N0ZTW6"/>